<gene>
    <name evidence="1" type="ORF">Fuma_02266</name>
</gene>
<name>A0A1P8WF07_9PLAN</name>
<evidence type="ECO:0000313" key="2">
    <source>
        <dbReference type="Proteomes" id="UP000187735"/>
    </source>
</evidence>
<organism evidence="1 2">
    <name type="scientific">Fuerstiella marisgermanici</name>
    <dbReference type="NCBI Taxonomy" id="1891926"/>
    <lineage>
        <taxon>Bacteria</taxon>
        <taxon>Pseudomonadati</taxon>
        <taxon>Planctomycetota</taxon>
        <taxon>Planctomycetia</taxon>
        <taxon>Planctomycetales</taxon>
        <taxon>Planctomycetaceae</taxon>
        <taxon>Fuerstiella</taxon>
    </lineage>
</organism>
<keyword evidence="2" id="KW-1185">Reference proteome</keyword>
<dbReference type="KEGG" id="fmr:Fuma_02266"/>
<protein>
    <submittedName>
        <fullName evidence="1">Uncharacterized protein</fullName>
    </submittedName>
</protein>
<evidence type="ECO:0000313" key="1">
    <source>
        <dbReference type="EMBL" id="APZ92655.1"/>
    </source>
</evidence>
<dbReference type="AlphaFoldDB" id="A0A1P8WF07"/>
<sequence length="170" mass="19350">MLNRICNVFTGRDSRRQARLAMARIMTRFDLVRLSFNEGIREERRQRDEHHVALGVWLFPCEARQPTVDVDMSSGMPAVTSDLRAEGFGVMVPTRLTHGAYLVAAPEEEGHWRYFRCTVCHNTAQPGGWYQLGMHVNNMAELTTGQRTAFREYLESVTGVVHAKEPVEAN</sequence>
<proteinExistence type="predicted"/>
<accession>A0A1P8WF07</accession>
<dbReference type="RefSeq" id="WP_077024252.1">
    <property type="nucleotide sequence ID" value="NZ_CP017641.1"/>
</dbReference>
<reference evidence="1 2" key="1">
    <citation type="journal article" date="2016" name="Front. Microbiol.">
        <title>Fuerstia marisgermanicae gen. nov., sp. nov., an Unusual Member of the Phylum Planctomycetes from the German Wadden Sea.</title>
        <authorList>
            <person name="Kohn T."/>
            <person name="Heuer A."/>
            <person name="Jogler M."/>
            <person name="Vollmers J."/>
            <person name="Boedeker C."/>
            <person name="Bunk B."/>
            <person name="Rast P."/>
            <person name="Borchert D."/>
            <person name="Glockner I."/>
            <person name="Freese H.M."/>
            <person name="Klenk H.P."/>
            <person name="Overmann J."/>
            <person name="Kaster A.K."/>
            <person name="Rohde M."/>
            <person name="Wiegand S."/>
            <person name="Jogler C."/>
        </authorList>
    </citation>
    <scope>NUCLEOTIDE SEQUENCE [LARGE SCALE GENOMIC DNA]</scope>
    <source>
        <strain evidence="1 2">NH11</strain>
    </source>
</reference>
<dbReference type="Proteomes" id="UP000187735">
    <property type="component" value="Chromosome"/>
</dbReference>
<dbReference type="EMBL" id="CP017641">
    <property type="protein sequence ID" value="APZ92655.1"/>
    <property type="molecule type" value="Genomic_DNA"/>
</dbReference>